<evidence type="ECO:0000313" key="6">
    <source>
        <dbReference type="EMBL" id="QEF97851.1"/>
    </source>
</evidence>
<dbReference type="InterPro" id="IPR006015">
    <property type="entry name" value="Universal_stress_UspA"/>
</dbReference>
<proteinExistence type="inferred from homology"/>
<evidence type="ECO:0000256" key="1">
    <source>
        <dbReference type="ARBA" id="ARBA00004496"/>
    </source>
</evidence>
<feature type="domain" description="UspA" evidence="5">
    <location>
        <begin position="16"/>
        <end position="85"/>
    </location>
</feature>
<dbReference type="PRINTS" id="PR01438">
    <property type="entry name" value="UNVRSLSTRESS"/>
</dbReference>
<dbReference type="SUPFAM" id="SSF52402">
    <property type="entry name" value="Adenine nucleotide alpha hydrolases-like"/>
    <property type="match status" value="2"/>
</dbReference>
<dbReference type="Gene3D" id="3.40.50.12370">
    <property type="match status" value="1"/>
</dbReference>
<sequence>MPRPIIYEKREKLSELAGPLRDRGIDAEIDVLSGTTPLQITRLVSSGAHDLVVRGAKGRGSRRKQGVGTTAIRLLRECPYPVLLVAPGVSPSYSQVMACVDTSSDELVDAVLNDRVVTAATRLIRCYQSQLSIVHAWSIYGEEFLLMRTKDIHFQDLTARVRNRSEEKFYEFLQAHGRIVSGQSAFIRKGRPAIRIPAFATEKKVDWIVMGAISRSWLSGMLLGSTAERVLSQIGCSVLVIKPGSLVSPVNGSHVTRLKSVA</sequence>
<feature type="domain" description="UspA" evidence="5">
    <location>
        <begin position="114"/>
        <end position="242"/>
    </location>
</feature>
<dbReference type="KEGG" id="smam:Mal15_18970"/>
<evidence type="ECO:0000256" key="4">
    <source>
        <dbReference type="ARBA" id="ARBA00037131"/>
    </source>
</evidence>
<comment type="subcellular location">
    <subcellularLocation>
        <location evidence="1">Cytoplasm</location>
    </subcellularLocation>
</comment>
<evidence type="ECO:0000313" key="7">
    <source>
        <dbReference type="Proteomes" id="UP000321353"/>
    </source>
</evidence>
<gene>
    <name evidence="6" type="primary">uspE_4</name>
    <name evidence="6" type="ORF">Mal15_18970</name>
</gene>
<keyword evidence="3" id="KW-0963">Cytoplasm</keyword>
<reference evidence="6 7" key="1">
    <citation type="submission" date="2019-02" db="EMBL/GenBank/DDBJ databases">
        <title>Planctomycetal bacteria perform biofilm scaping via a novel small molecule.</title>
        <authorList>
            <person name="Jeske O."/>
            <person name="Boedeker C."/>
            <person name="Wiegand S."/>
            <person name="Breitling P."/>
            <person name="Kallscheuer N."/>
            <person name="Jogler M."/>
            <person name="Rohde M."/>
            <person name="Petersen J."/>
            <person name="Medema M.H."/>
            <person name="Surup F."/>
            <person name="Jogler C."/>
        </authorList>
    </citation>
    <scope>NUCLEOTIDE SEQUENCE [LARGE SCALE GENOMIC DNA]</scope>
    <source>
        <strain evidence="6 7">Mal15</strain>
    </source>
</reference>
<keyword evidence="7" id="KW-1185">Reference proteome</keyword>
<comment type="similarity">
    <text evidence="2">Belongs to the universal stress protein A family.</text>
</comment>
<protein>
    <submittedName>
        <fullName evidence="6">Universal stress protein E</fullName>
    </submittedName>
</protein>
<organism evidence="6 7">
    <name type="scientific">Stieleria maiorica</name>
    <dbReference type="NCBI Taxonomy" id="2795974"/>
    <lineage>
        <taxon>Bacteria</taxon>
        <taxon>Pseudomonadati</taxon>
        <taxon>Planctomycetota</taxon>
        <taxon>Planctomycetia</taxon>
        <taxon>Pirellulales</taxon>
        <taxon>Pirellulaceae</taxon>
        <taxon>Stieleria</taxon>
    </lineage>
</organism>
<dbReference type="InterPro" id="IPR006016">
    <property type="entry name" value="UspA"/>
</dbReference>
<comment type="function">
    <text evidence="4">Required for resistance to DNA-damaging agents.</text>
</comment>
<evidence type="ECO:0000259" key="5">
    <source>
        <dbReference type="Pfam" id="PF00582"/>
    </source>
</evidence>
<dbReference type="CDD" id="cd00293">
    <property type="entry name" value="USP-like"/>
    <property type="match status" value="1"/>
</dbReference>
<dbReference type="Proteomes" id="UP000321353">
    <property type="component" value="Chromosome"/>
</dbReference>
<evidence type="ECO:0000256" key="3">
    <source>
        <dbReference type="ARBA" id="ARBA00022490"/>
    </source>
</evidence>
<evidence type="ECO:0000256" key="2">
    <source>
        <dbReference type="ARBA" id="ARBA00008791"/>
    </source>
</evidence>
<dbReference type="GO" id="GO:0005737">
    <property type="term" value="C:cytoplasm"/>
    <property type="evidence" value="ECO:0007669"/>
    <property type="project" value="UniProtKB-SubCell"/>
</dbReference>
<name>A0A5B9M9D2_9BACT</name>
<dbReference type="Pfam" id="PF00582">
    <property type="entry name" value="Usp"/>
    <property type="match status" value="2"/>
</dbReference>
<accession>A0A5B9M9D2</accession>
<dbReference type="AlphaFoldDB" id="A0A5B9M9D2"/>
<dbReference type="EMBL" id="CP036264">
    <property type="protein sequence ID" value="QEF97851.1"/>
    <property type="molecule type" value="Genomic_DNA"/>
</dbReference>
<dbReference type="PANTHER" id="PTHR47892">
    <property type="entry name" value="UNIVERSAL STRESS PROTEIN E"/>
    <property type="match status" value="1"/>
</dbReference>
<dbReference type="PANTHER" id="PTHR47892:SF1">
    <property type="entry name" value="UNIVERSAL STRESS PROTEIN E"/>
    <property type="match status" value="1"/>
</dbReference>
<dbReference type="RefSeq" id="WP_167546696.1">
    <property type="nucleotide sequence ID" value="NZ_CP036264.1"/>
</dbReference>